<dbReference type="Pfam" id="PF13454">
    <property type="entry name" value="NAD_binding_9"/>
    <property type="match status" value="1"/>
</dbReference>
<dbReference type="PANTHER" id="PTHR40254:SF1">
    <property type="entry name" value="BLR0577 PROTEIN"/>
    <property type="match status" value="1"/>
</dbReference>
<dbReference type="AlphaFoldDB" id="A0A9X2LN45"/>
<name>A0A9X2LN45_9ACTN</name>
<evidence type="ECO:0000259" key="1">
    <source>
        <dbReference type="Pfam" id="PF13454"/>
    </source>
</evidence>
<dbReference type="EMBL" id="JANIID010000035">
    <property type="protein sequence ID" value="MCQ8773902.1"/>
    <property type="molecule type" value="Genomic_DNA"/>
</dbReference>
<comment type="caution">
    <text evidence="2">The sequence shown here is derived from an EMBL/GenBank/DDBJ whole genome shotgun (WGS) entry which is preliminary data.</text>
</comment>
<dbReference type="RefSeq" id="WP_256791498.1">
    <property type="nucleotide sequence ID" value="NZ_JAATER010000075.1"/>
</dbReference>
<evidence type="ECO:0000313" key="3">
    <source>
        <dbReference type="Proteomes" id="UP001142374"/>
    </source>
</evidence>
<accession>A0A9X2LN45</accession>
<dbReference type="SUPFAM" id="SSF51905">
    <property type="entry name" value="FAD/NAD(P)-binding domain"/>
    <property type="match status" value="1"/>
</dbReference>
<sequence>MTTASPAPLRLAFVGGGPSCTYTMERLAAMVSAHDGPLALDIHVFDRTGRFGDGEVHSAEQPSVSFLNRIVGQVAFAADETVTGAGPLLAPAERPTLLEWCRRKFEETGDPAFDLAAEDWPKRYVHGLALKDLFTRYRNMLEAHPGVTVHLRRAEVTDVVDEGTHLRLVSDGAEPLDVDHVLMVTGHSTNDPARTPRQRPWQDFAERSAARFIPSAYPLERHLSEDDVAPEETVGCVGMGLTTFDVILYLTEGRGGQFVPADGGGLDYVPSGREPRSIVCFSGSGLFTFARPYNAKEVDLATYEHRGRFLTEDAVDRLRKTVGVPVTVGTREQRQLDFERHVFPLVVLEMHHLYYKTLLGADVADELARVSEAAYASFLDGESAGLGTEEATEILVAPLRTAVTAMETVLDGLLSGTADAPAEDLPWSVTGALYRFLTVVFGPEQAERMTALAAAPAELAAAVAGESSPWRHAKRVADHRFSWHESIRPIPATEWTSPEAYRAAMVAFMEKDHLQAAQDNLTNPAKAAADGVWRDLRPVLGHAVDFGGLTPSSHRAFLDVFMRHHNRLANGAALEVMEKMLALIRCGLVDIDAGPDARVRGEGDQWHVTGPHTGAERSFDVLVEAKVHAFDPAADTAPLYPNLLRRGLVRKWSNPGDGTEPPFEPGGLDLDAAFHPLAADGTADRRLTFLGPPSEGVMFFQLGALRPQQDHHVMQDILTWLAPFWEHVLERSAAARPAGTAAPSA</sequence>
<evidence type="ECO:0000313" key="2">
    <source>
        <dbReference type="EMBL" id="MCQ8773902.1"/>
    </source>
</evidence>
<dbReference type="Proteomes" id="UP001142374">
    <property type="component" value="Unassembled WGS sequence"/>
</dbReference>
<organism evidence="2 3">
    <name type="scientific">Streptomyces telluris</name>
    <dbReference type="NCBI Taxonomy" id="2720021"/>
    <lineage>
        <taxon>Bacteria</taxon>
        <taxon>Bacillati</taxon>
        <taxon>Actinomycetota</taxon>
        <taxon>Actinomycetes</taxon>
        <taxon>Kitasatosporales</taxon>
        <taxon>Streptomycetaceae</taxon>
        <taxon>Streptomyces</taxon>
    </lineage>
</organism>
<reference evidence="2" key="1">
    <citation type="submission" date="2022-06" db="EMBL/GenBank/DDBJ databases">
        <title>WGS of actinobacteria.</title>
        <authorList>
            <person name="Thawai C."/>
        </authorList>
    </citation>
    <scope>NUCLEOTIDE SEQUENCE</scope>
    <source>
        <strain evidence="2">AA8</strain>
    </source>
</reference>
<gene>
    <name evidence="2" type="ORF">NQU55_29700</name>
</gene>
<dbReference type="InterPro" id="IPR036188">
    <property type="entry name" value="FAD/NAD-bd_sf"/>
</dbReference>
<feature type="domain" description="FAD-dependent urate hydroxylase HpyO/Asp monooxygenase CreE-like FAD/NAD(P)-binding" evidence="1">
    <location>
        <begin position="12"/>
        <end position="187"/>
    </location>
</feature>
<proteinExistence type="predicted"/>
<dbReference type="InterPro" id="IPR038732">
    <property type="entry name" value="HpyO/CreE_NAD-binding"/>
</dbReference>
<dbReference type="InterPro" id="IPR052189">
    <property type="entry name" value="L-asp_N-monooxygenase_NS-form"/>
</dbReference>
<protein>
    <submittedName>
        <fullName evidence="2">FAD/NAD(P)-binding protein</fullName>
    </submittedName>
</protein>
<dbReference type="PANTHER" id="PTHR40254">
    <property type="entry name" value="BLR0577 PROTEIN"/>
    <property type="match status" value="1"/>
</dbReference>
<keyword evidence="3" id="KW-1185">Reference proteome</keyword>